<reference evidence="1 2" key="1">
    <citation type="submission" date="2014-12" db="EMBL/GenBank/DDBJ databases">
        <title>Genome assembly of Enhygromyxa salina DSM 15201.</title>
        <authorList>
            <person name="Sharma G."/>
            <person name="Subramanian S."/>
        </authorList>
    </citation>
    <scope>NUCLEOTIDE SEQUENCE [LARGE SCALE GENOMIC DNA]</scope>
    <source>
        <strain evidence="1 2">DSM 15201</strain>
    </source>
</reference>
<dbReference type="AlphaFoldDB" id="A0A0C2D3C7"/>
<dbReference type="EMBL" id="JMCC02000068">
    <property type="protein sequence ID" value="KIG14647.1"/>
    <property type="molecule type" value="Genomic_DNA"/>
</dbReference>
<proteinExistence type="predicted"/>
<protein>
    <submittedName>
        <fullName evidence="1">Uncharacterized protein</fullName>
    </submittedName>
</protein>
<sequence length="43" mass="4578">MVSRFIAMVLARVRRLIGGMGAPLIGMISGAEGEVEERVSSMV</sequence>
<comment type="caution">
    <text evidence="1">The sequence shown here is derived from an EMBL/GenBank/DDBJ whole genome shotgun (WGS) entry which is preliminary data.</text>
</comment>
<evidence type="ECO:0000313" key="2">
    <source>
        <dbReference type="Proteomes" id="UP000031599"/>
    </source>
</evidence>
<organism evidence="1 2">
    <name type="scientific">Enhygromyxa salina</name>
    <dbReference type="NCBI Taxonomy" id="215803"/>
    <lineage>
        <taxon>Bacteria</taxon>
        <taxon>Pseudomonadati</taxon>
        <taxon>Myxococcota</taxon>
        <taxon>Polyangia</taxon>
        <taxon>Nannocystales</taxon>
        <taxon>Nannocystaceae</taxon>
        <taxon>Enhygromyxa</taxon>
    </lineage>
</organism>
<name>A0A0C2D3C7_9BACT</name>
<evidence type="ECO:0000313" key="1">
    <source>
        <dbReference type="EMBL" id="KIG14647.1"/>
    </source>
</evidence>
<gene>
    <name evidence="1" type="ORF">DB30_06458</name>
</gene>
<dbReference type="Proteomes" id="UP000031599">
    <property type="component" value="Unassembled WGS sequence"/>
</dbReference>
<accession>A0A0C2D3C7</accession>